<evidence type="ECO:0000313" key="2">
    <source>
        <dbReference type="EMBL" id="GIX82945.1"/>
    </source>
</evidence>
<organism evidence="2 3">
    <name type="scientific">Caerostris extrusa</name>
    <name type="common">Bark spider</name>
    <name type="synonym">Caerostris bankana</name>
    <dbReference type="NCBI Taxonomy" id="172846"/>
    <lineage>
        <taxon>Eukaryota</taxon>
        <taxon>Metazoa</taxon>
        <taxon>Ecdysozoa</taxon>
        <taxon>Arthropoda</taxon>
        <taxon>Chelicerata</taxon>
        <taxon>Arachnida</taxon>
        <taxon>Araneae</taxon>
        <taxon>Araneomorphae</taxon>
        <taxon>Entelegynae</taxon>
        <taxon>Araneoidea</taxon>
        <taxon>Araneidae</taxon>
        <taxon>Caerostris</taxon>
    </lineage>
</organism>
<dbReference type="EMBL" id="BPLR01020823">
    <property type="protein sequence ID" value="GIX82945.1"/>
    <property type="molecule type" value="Genomic_DNA"/>
</dbReference>
<evidence type="ECO:0000256" key="1">
    <source>
        <dbReference type="SAM" id="MobiDB-lite"/>
    </source>
</evidence>
<gene>
    <name evidence="2" type="ORF">CEXT_323731</name>
</gene>
<reference evidence="2 3" key="1">
    <citation type="submission" date="2021-06" db="EMBL/GenBank/DDBJ databases">
        <title>Caerostris extrusa draft genome.</title>
        <authorList>
            <person name="Kono N."/>
            <person name="Arakawa K."/>
        </authorList>
    </citation>
    <scope>NUCLEOTIDE SEQUENCE [LARGE SCALE GENOMIC DNA]</scope>
</reference>
<name>A0AAV4NDU8_CAEEX</name>
<dbReference type="Proteomes" id="UP001054945">
    <property type="component" value="Unassembled WGS sequence"/>
</dbReference>
<evidence type="ECO:0008006" key="4">
    <source>
        <dbReference type="Google" id="ProtNLM"/>
    </source>
</evidence>
<keyword evidence="3" id="KW-1185">Reference proteome</keyword>
<protein>
    <recommendedName>
        <fullName evidence="4">Secreted protein</fullName>
    </recommendedName>
</protein>
<proteinExistence type="predicted"/>
<accession>A0AAV4NDU8</accession>
<comment type="caution">
    <text evidence="2">The sequence shown here is derived from an EMBL/GenBank/DDBJ whole genome shotgun (WGS) entry which is preliminary data.</text>
</comment>
<sequence>MLRVLHPSFPMTLGGVATLPIIHSCHIAQRKRNSRVPPNKECADRQQQQGRQDGGKFASRSYANVRCTENVKRIGLNQSSRL</sequence>
<feature type="region of interest" description="Disordered" evidence="1">
    <location>
        <begin position="30"/>
        <end position="59"/>
    </location>
</feature>
<dbReference type="AlphaFoldDB" id="A0AAV4NDU8"/>
<evidence type="ECO:0000313" key="3">
    <source>
        <dbReference type="Proteomes" id="UP001054945"/>
    </source>
</evidence>